<evidence type="ECO:0000256" key="3">
    <source>
        <dbReference type="ARBA" id="ARBA00034247"/>
    </source>
</evidence>
<dbReference type="SUPFAM" id="SSF55073">
    <property type="entry name" value="Nucleotide cyclase"/>
    <property type="match status" value="1"/>
</dbReference>
<dbReference type="GO" id="GO:0052621">
    <property type="term" value="F:diguanylate cyclase activity"/>
    <property type="evidence" value="ECO:0007669"/>
    <property type="project" value="UniProtKB-EC"/>
</dbReference>
<reference evidence="6 7" key="1">
    <citation type="submission" date="2020-09" db="EMBL/GenBank/DDBJ databases">
        <title>Pseudoxanthomonas sp. CAU 1598 isolated from sand of Yaerae Beach.</title>
        <authorList>
            <person name="Kim W."/>
        </authorList>
    </citation>
    <scope>NUCLEOTIDE SEQUENCE [LARGE SCALE GENOMIC DNA]</scope>
    <source>
        <strain evidence="6 7">CAU 1598</strain>
    </source>
</reference>
<protein>
    <recommendedName>
        <fullName evidence="2">diguanylate cyclase</fullName>
        <ecNumber evidence="2">2.7.7.65</ecNumber>
    </recommendedName>
</protein>
<dbReference type="RefSeq" id="WP_192030805.1">
    <property type="nucleotide sequence ID" value="NZ_JACYTR010000050.1"/>
</dbReference>
<evidence type="ECO:0000256" key="2">
    <source>
        <dbReference type="ARBA" id="ARBA00012528"/>
    </source>
</evidence>
<feature type="coiled-coil region" evidence="4">
    <location>
        <begin position="250"/>
        <end position="284"/>
    </location>
</feature>
<gene>
    <name evidence="6" type="ORF">IFO71_16700</name>
</gene>
<dbReference type="InterPro" id="IPR000160">
    <property type="entry name" value="GGDEF_dom"/>
</dbReference>
<dbReference type="Proteomes" id="UP000613768">
    <property type="component" value="Unassembled WGS sequence"/>
</dbReference>
<feature type="domain" description="GGDEF" evidence="5">
    <location>
        <begin position="315"/>
        <end position="445"/>
    </location>
</feature>
<evidence type="ECO:0000259" key="5">
    <source>
        <dbReference type="PROSITE" id="PS50887"/>
    </source>
</evidence>
<organism evidence="6 7">
    <name type="scientific">Pseudomarimonas arenosa</name>
    <dbReference type="NCBI Taxonomy" id="2774145"/>
    <lineage>
        <taxon>Bacteria</taxon>
        <taxon>Pseudomonadati</taxon>
        <taxon>Pseudomonadota</taxon>
        <taxon>Gammaproteobacteria</taxon>
        <taxon>Lysobacterales</taxon>
        <taxon>Lysobacteraceae</taxon>
        <taxon>Pseudomarimonas</taxon>
    </lineage>
</organism>
<dbReference type="InterPro" id="IPR050469">
    <property type="entry name" value="Diguanylate_Cyclase"/>
</dbReference>
<comment type="catalytic activity">
    <reaction evidence="3">
        <text>2 GTP = 3',3'-c-di-GMP + 2 diphosphate</text>
        <dbReference type="Rhea" id="RHEA:24898"/>
        <dbReference type="ChEBI" id="CHEBI:33019"/>
        <dbReference type="ChEBI" id="CHEBI:37565"/>
        <dbReference type="ChEBI" id="CHEBI:58805"/>
        <dbReference type="EC" id="2.7.7.65"/>
    </reaction>
</comment>
<dbReference type="InterPro" id="IPR043128">
    <property type="entry name" value="Rev_trsase/Diguanyl_cyclase"/>
</dbReference>
<comment type="cofactor">
    <cofactor evidence="1">
        <name>Mg(2+)</name>
        <dbReference type="ChEBI" id="CHEBI:18420"/>
    </cofactor>
</comment>
<dbReference type="Gene3D" id="3.30.70.270">
    <property type="match status" value="1"/>
</dbReference>
<dbReference type="CDD" id="cd01949">
    <property type="entry name" value="GGDEF"/>
    <property type="match status" value="1"/>
</dbReference>
<keyword evidence="4" id="KW-0175">Coiled coil</keyword>
<proteinExistence type="predicted"/>
<dbReference type="Pfam" id="PF00990">
    <property type="entry name" value="GGDEF"/>
    <property type="match status" value="1"/>
</dbReference>
<evidence type="ECO:0000313" key="7">
    <source>
        <dbReference type="Proteomes" id="UP000613768"/>
    </source>
</evidence>
<accession>A0AAW3ZS37</accession>
<keyword evidence="7" id="KW-1185">Reference proteome</keyword>
<dbReference type="PANTHER" id="PTHR45138">
    <property type="entry name" value="REGULATORY COMPONENTS OF SENSORY TRANSDUCTION SYSTEM"/>
    <property type="match status" value="1"/>
</dbReference>
<dbReference type="NCBIfam" id="TIGR00254">
    <property type="entry name" value="GGDEF"/>
    <property type="match status" value="1"/>
</dbReference>
<dbReference type="EMBL" id="JACYTR010000050">
    <property type="protein sequence ID" value="MBD8527384.1"/>
    <property type="molecule type" value="Genomic_DNA"/>
</dbReference>
<sequence>MNSDVWRQRYEDLEQEGEAKAKQFERLESLLRRIVLRLSLAARGLSEPLDRVLERTSEAMRKNHGERELEPLLNQLTDAVANADTPAVSKAKTSVEPPSSDELKAALHAVLGQLELDSSLSERVQELGNRIGSASKVGEMASVCTELADVLSAQREHVRIEKADVQRLLIQVDSQLNEFVGFLRGDRAEREAAAVSRDELDQQMQGEVRELAQSVRSASDLPALQAQVSQRLRAMQQHLTQFKSREVERAENFRQRAERMSSRVEQLESETRQLQASLAREHANATTDALTGVPNRFAFNQRIALEFKRWKRFGRPLSLVLWDIDRFKAVNDTHGHAAGDQVIKAFAKSLSGSVRETDFLARYGGEEFVMLLIDTPVEMALKVCEKVRESVERMGISSGAAMIRITASAGLACFAAGDEPDQVIERADQALYKAKNGGRNRCEQG</sequence>
<name>A0AAW3ZS37_9GAMM</name>
<dbReference type="AlphaFoldDB" id="A0AAW3ZS37"/>
<dbReference type="EC" id="2.7.7.65" evidence="2"/>
<dbReference type="InterPro" id="IPR029787">
    <property type="entry name" value="Nucleotide_cyclase"/>
</dbReference>
<evidence type="ECO:0000256" key="1">
    <source>
        <dbReference type="ARBA" id="ARBA00001946"/>
    </source>
</evidence>
<dbReference type="PROSITE" id="PS50887">
    <property type="entry name" value="GGDEF"/>
    <property type="match status" value="1"/>
</dbReference>
<dbReference type="PANTHER" id="PTHR45138:SF9">
    <property type="entry name" value="DIGUANYLATE CYCLASE DGCM-RELATED"/>
    <property type="match status" value="1"/>
</dbReference>
<comment type="caution">
    <text evidence="6">The sequence shown here is derived from an EMBL/GenBank/DDBJ whole genome shotgun (WGS) entry which is preliminary data.</text>
</comment>
<evidence type="ECO:0000313" key="6">
    <source>
        <dbReference type="EMBL" id="MBD8527384.1"/>
    </source>
</evidence>
<evidence type="ECO:0000256" key="4">
    <source>
        <dbReference type="SAM" id="Coils"/>
    </source>
</evidence>
<dbReference type="SMART" id="SM00267">
    <property type="entry name" value="GGDEF"/>
    <property type="match status" value="1"/>
</dbReference>
<dbReference type="FunFam" id="3.30.70.270:FF:000001">
    <property type="entry name" value="Diguanylate cyclase domain protein"/>
    <property type="match status" value="1"/>
</dbReference>